<evidence type="ECO:0000256" key="2">
    <source>
        <dbReference type="ARBA" id="ARBA00022617"/>
    </source>
</evidence>
<organism evidence="11">
    <name type="scientific">uncultured Sulfurovum sp</name>
    <dbReference type="NCBI Taxonomy" id="269237"/>
    <lineage>
        <taxon>Bacteria</taxon>
        <taxon>Pseudomonadati</taxon>
        <taxon>Campylobacterota</taxon>
        <taxon>Epsilonproteobacteria</taxon>
        <taxon>Campylobacterales</taxon>
        <taxon>Sulfurovaceae</taxon>
        <taxon>Sulfurovum</taxon>
        <taxon>environmental samples</taxon>
    </lineage>
</organism>
<keyword evidence="2 8" id="KW-0349">Heme</keyword>
<dbReference type="GO" id="GO:0020037">
    <property type="term" value="F:heme binding"/>
    <property type="evidence" value="ECO:0007669"/>
    <property type="project" value="InterPro"/>
</dbReference>
<dbReference type="InterPro" id="IPR036909">
    <property type="entry name" value="Cyt_c-like_dom_sf"/>
</dbReference>
<keyword evidence="6 11" id="KW-0560">Oxidoreductase</keyword>
<dbReference type="PROSITE" id="PS51257">
    <property type="entry name" value="PROKAR_LIPOPROTEIN"/>
    <property type="match status" value="1"/>
</dbReference>
<dbReference type="PIRSF" id="PIRSF000294">
    <property type="entry name" value="Cytochrome-c_peroxidase"/>
    <property type="match status" value="1"/>
</dbReference>
<comment type="subcellular location">
    <subcellularLocation>
        <location evidence="1">Periplasm</location>
    </subcellularLocation>
</comment>
<evidence type="ECO:0000256" key="6">
    <source>
        <dbReference type="ARBA" id="ARBA00023002"/>
    </source>
</evidence>
<evidence type="ECO:0000256" key="7">
    <source>
        <dbReference type="ARBA" id="ARBA00023004"/>
    </source>
</evidence>
<dbReference type="Pfam" id="PF03150">
    <property type="entry name" value="CCP_MauG"/>
    <property type="match status" value="1"/>
</dbReference>
<keyword evidence="3 9" id="KW-0479">Metal-binding</keyword>
<keyword evidence="5" id="KW-0574">Periplasm</keyword>
<dbReference type="InterPro" id="IPR051395">
    <property type="entry name" value="Cytochrome_c_Peroxidase/MauG"/>
</dbReference>
<evidence type="ECO:0000259" key="10">
    <source>
        <dbReference type="PROSITE" id="PS51007"/>
    </source>
</evidence>
<sequence>MKRKVAWALVPLIFIGCGNTNTTSTISEQKVALGKSLFNDTSLSQNRTMSCATCHDETKGFVDGRIASSVNHAVAESADGLKLGDRNVPTASYAVFIPNFGTIKDEGDILFQGGQFLDGRSEDLKEQAQEPFLNPDEMQMNSKEDVVDRVKENSTYIQSFQTIYGENIFDEVNASYEAISDAIAAFEKTDLFAPFDSKYDRMLQGTYTFTSDEQAGMALFSDESRANCVACHPLLKEDNTTGFFTDFTYDNLGVPTNTVVRMANGKGSGFIDHGLLGNADVNDTELDGAFRVSTLRNVAETGPYMHNGVFRDLKTVVHFYNTRDVAGALNPETGSAWRTGEVDATKNTSELGNLGLTDAEEDLIVTFMKTLSDKRYE</sequence>
<evidence type="ECO:0000256" key="9">
    <source>
        <dbReference type="PIRSR" id="PIRSR000294-2"/>
    </source>
</evidence>
<proteinExistence type="predicted"/>
<dbReference type="Gene3D" id="1.10.760.10">
    <property type="entry name" value="Cytochrome c-like domain"/>
    <property type="match status" value="2"/>
</dbReference>
<dbReference type="PANTHER" id="PTHR30600:SF10">
    <property type="entry name" value="BLL6722 PROTEIN"/>
    <property type="match status" value="1"/>
</dbReference>
<dbReference type="GO" id="GO:0046872">
    <property type="term" value="F:metal ion binding"/>
    <property type="evidence" value="ECO:0007669"/>
    <property type="project" value="UniProtKB-KW"/>
</dbReference>
<dbReference type="GO" id="GO:0004130">
    <property type="term" value="F:cytochrome-c peroxidase activity"/>
    <property type="evidence" value="ECO:0007669"/>
    <property type="project" value="UniProtKB-EC"/>
</dbReference>
<comment type="cofactor">
    <cofactor evidence="8">
        <name>heme</name>
        <dbReference type="ChEBI" id="CHEBI:30413"/>
    </cofactor>
    <text evidence="8">Binds 2 heme groups.</text>
</comment>
<feature type="binding site" description="axial binding residue" evidence="9">
    <location>
        <position position="232"/>
    </location>
    <ligand>
        <name>heme c</name>
        <dbReference type="ChEBI" id="CHEBI:61717"/>
        <label>2</label>
    </ligand>
    <ligandPart>
        <name>Fe</name>
        <dbReference type="ChEBI" id="CHEBI:18248"/>
    </ligandPart>
</feature>
<dbReference type="InterPro" id="IPR009056">
    <property type="entry name" value="Cyt_c-like_dom"/>
</dbReference>
<keyword evidence="7 9" id="KW-0408">Iron</keyword>
<feature type="binding site" description="covalent" evidence="8">
    <location>
        <position position="231"/>
    </location>
    <ligand>
        <name>heme c</name>
        <dbReference type="ChEBI" id="CHEBI:61717"/>
        <label>2</label>
    </ligand>
</feature>
<protein>
    <submittedName>
        <fullName evidence="11">Cytochrome c551 peroxidase (EC)</fullName>
        <ecNumber evidence="11">1.11.1.5</ecNumber>
    </submittedName>
</protein>
<keyword evidence="4" id="KW-0732">Signal</keyword>
<dbReference type="PANTHER" id="PTHR30600">
    <property type="entry name" value="CYTOCHROME C PEROXIDASE-RELATED"/>
    <property type="match status" value="1"/>
</dbReference>
<feature type="binding site" description="covalent" evidence="8">
    <location>
        <position position="54"/>
    </location>
    <ligand>
        <name>heme c</name>
        <dbReference type="ChEBI" id="CHEBI:61717"/>
        <label>1</label>
    </ligand>
</feature>
<gene>
    <name evidence="11" type="ORF">HELGO_WM13409</name>
</gene>
<evidence type="ECO:0000256" key="4">
    <source>
        <dbReference type="ARBA" id="ARBA00022729"/>
    </source>
</evidence>
<feature type="domain" description="Cytochrome c" evidence="10">
    <location>
        <begin position="29"/>
        <end position="161"/>
    </location>
</feature>
<feature type="binding site" description="axial binding residue" evidence="9">
    <location>
        <position position="72"/>
    </location>
    <ligand>
        <name>heme c</name>
        <dbReference type="ChEBI" id="CHEBI:61717"/>
        <label>1</label>
    </ligand>
    <ligandPart>
        <name>Fe</name>
        <dbReference type="ChEBI" id="CHEBI:18248"/>
    </ligandPart>
</feature>
<dbReference type="EMBL" id="CACVAU010000028">
    <property type="protein sequence ID" value="CAA6808240.1"/>
    <property type="molecule type" value="Genomic_DNA"/>
</dbReference>
<dbReference type="GO" id="GO:0009055">
    <property type="term" value="F:electron transfer activity"/>
    <property type="evidence" value="ECO:0007669"/>
    <property type="project" value="InterPro"/>
</dbReference>
<reference evidence="11" key="1">
    <citation type="submission" date="2020-01" db="EMBL/GenBank/DDBJ databases">
        <authorList>
            <person name="Meier V. D."/>
            <person name="Meier V D."/>
        </authorList>
    </citation>
    <scope>NUCLEOTIDE SEQUENCE</scope>
    <source>
        <strain evidence="11">HLG_WM_MAG_05</strain>
    </source>
</reference>
<dbReference type="EC" id="1.11.1.5" evidence="11"/>
<name>A0A6S6SRH4_9BACT</name>
<dbReference type="SUPFAM" id="SSF46626">
    <property type="entry name" value="Cytochrome c"/>
    <property type="match status" value="2"/>
</dbReference>
<feature type="binding site" description="covalent" evidence="8">
    <location>
        <position position="51"/>
    </location>
    <ligand>
        <name>heme c</name>
        <dbReference type="ChEBI" id="CHEBI:61717"/>
        <label>1</label>
    </ligand>
</feature>
<keyword evidence="11" id="KW-0575">Peroxidase</keyword>
<accession>A0A6S6SRH4</accession>
<feature type="domain" description="Cytochrome c" evidence="10">
    <location>
        <begin position="211"/>
        <end position="372"/>
    </location>
</feature>
<evidence type="ECO:0000313" key="11">
    <source>
        <dbReference type="EMBL" id="CAA6808240.1"/>
    </source>
</evidence>
<dbReference type="PROSITE" id="PS51007">
    <property type="entry name" value="CYTC"/>
    <property type="match status" value="2"/>
</dbReference>
<evidence type="ECO:0000256" key="3">
    <source>
        <dbReference type="ARBA" id="ARBA00022723"/>
    </source>
</evidence>
<evidence type="ECO:0000256" key="1">
    <source>
        <dbReference type="ARBA" id="ARBA00004418"/>
    </source>
</evidence>
<dbReference type="GO" id="GO:0042597">
    <property type="term" value="C:periplasmic space"/>
    <property type="evidence" value="ECO:0007669"/>
    <property type="project" value="UniProtKB-SubCell"/>
</dbReference>
<feature type="binding site" description="axial binding residue" evidence="9">
    <location>
        <position position="55"/>
    </location>
    <ligand>
        <name>heme c</name>
        <dbReference type="ChEBI" id="CHEBI:61717"/>
        <label>1</label>
    </ligand>
    <ligandPart>
        <name>Fe</name>
        <dbReference type="ChEBI" id="CHEBI:18248"/>
    </ligandPart>
</feature>
<dbReference type="InterPro" id="IPR026259">
    <property type="entry name" value="MauG/Cytc_peroxidase"/>
</dbReference>
<evidence type="ECO:0000256" key="5">
    <source>
        <dbReference type="ARBA" id="ARBA00022764"/>
    </source>
</evidence>
<dbReference type="InterPro" id="IPR004852">
    <property type="entry name" value="Di-haem_cyt_c_peroxidsae"/>
</dbReference>
<dbReference type="AlphaFoldDB" id="A0A6S6SRH4"/>
<evidence type="ECO:0000256" key="8">
    <source>
        <dbReference type="PIRSR" id="PIRSR000294-1"/>
    </source>
</evidence>
<comment type="PTM">
    <text evidence="8">Binds 2 heme groups per subunit.</text>
</comment>
<feature type="binding site" description="covalent" evidence="8">
    <location>
        <position position="228"/>
    </location>
    <ligand>
        <name>heme c</name>
        <dbReference type="ChEBI" id="CHEBI:61717"/>
        <label>2</label>
    </ligand>
</feature>